<proteinExistence type="predicted"/>
<evidence type="ECO:0000259" key="2">
    <source>
        <dbReference type="Pfam" id="PF05659"/>
    </source>
</evidence>
<sequence>MGELFAGAVLGKLLEEVIAMIRKTAKFRTELQNLEVTLEEIQKSVNQSSELLGRVPDKEMGAFINYLKDGRELVRKCSKAKSWRPKYANKLARLELKLRSSTLIETQTNLVRIEAILREQGVAIDAIKHALGLDGTEGATPLPRKKIRQLLRELIKQKDSVIV</sequence>
<protein>
    <submittedName>
        <fullName evidence="3">Disease resistance protein</fullName>
    </submittedName>
</protein>
<dbReference type="AlphaFoldDB" id="A0A2U1KR04"/>
<accession>A0A2U1KR04</accession>
<dbReference type="OrthoDB" id="1097453at2759"/>
<dbReference type="Proteomes" id="UP000245207">
    <property type="component" value="Unassembled WGS sequence"/>
</dbReference>
<gene>
    <name evidence="3" type="ORF">CTI12_AA574490</name>
</gene>
<evidence type="ECO:0000313" key="3">
    <source>
        <dbReference type="EMBL" id="PWA39170.1"/>
    </source>
</evidence>
<dbReference type="EMBL" id="PKPP01014884">
    <property type="protein sequence ID" value="PWA39170.1"/>
    <property type="molecule type" value="Genomic_DNA"/>
</dbReference>
<name>A0A2U1KR04_ARTAN</name>
<keyword evidence="4" id="KW-1185">Reference proteome</keyword>
<comment type="caution">
    <text evidence="3">The sequence shown here is derived from an EMBL/GenBank/DDBJ whole genome shotgun (WGS) entry which is preliminary data.</text>
</comment>
<feature type="coiled-coil region" evidence="1">
    <location>
        <begin position="24"/>
        <end position="51"/>
    </location>
</feature>
<dbReference type="InterPro" id="IPR008808">
    <property type="entry name" value="Powdery_mildew-R_dom"/>
</dbReference>
<reference evidence="3 4" key="1">
    <citation type="journal article" date="2018" name="Mol. Plant">
        <title>The genome of Artemisia annua provides insight into the evolution of Asteraceae family and artemisinin biosynthesis.</title>
        <authorList>
            <person name="Shen Q."/>
            <person name="Zhang L."/>
            <person name="Liao Z."/>
            <person name="Wang S."/>
            <person name="Yan T."/>
            <person name="Shi P."/>
            <person name="Liu M."/>
            <person name="Fu X."/>
            <person name="Pan Q."/>
            <person name="Wang Y."/>
            <person name="Lv Z."/>
            <person name="Lu X."/>
            <person name="Zhang F."/>
            <person name="Jiang W."/>
            <person name="Ma Y."/>
            <person name="Chen M."/>
            <person name="Hao X."/>
            <person name="Li L."/>
            <person name="Tang Y."/>
            <person name="Lv G."/>
            <person name="Zhou Y."/>
            <person name="Sun X."/>
            <person name="Brodelius P.E."/>
            <person name="Rose J.K.C."/>
            <person name="Tang K."/>
        </authorList>
    </citation>
    <scope>NUCLEOTIDE SEQUENCE [LARGE SCALE GENOMIC DNA]</scope>
    <source>
        <strain evidence="4">cv. Huhao1</strain>
        <tissue evidence="3">Leaf</tissue>
    </source>
</reference>
<evidence type="ECO:0000256" key="1">
    <source>
        <dbReference type="SAM" id="Coils"/>
    </source>
</evidence>
<evidence type="ECO:0000313" key="4">
    <source>
        <dbReference type="Proteomes" id="UP000245207"/>
    </source>
</evidence>
<keyword evidence="1" id="KW-0175">Coiled coil</keyword>
<feature type="domain" description="RPW8" evidence="2">
    <location>
        <begin position="3"/>
        <end position="111"/>
    </location>
</feature>
<organism evidence="3 4">
    <name type="scientific">Artemisia annua</name>
    <name type="common">Sweet wormwood</name>
    <dbReference type="NCBI Taxonomy" id="35608"/>
    <lineage>
        <taxon>Eukaryota</taxon>
        <taxon>Viridiplantae</taxon>
        <taxon>Streptophyta</taxon>
        <taxon>Embryophyta</taxon>
        <taxon>Tracheophyta</taxon>
        <taxon>Spermatophyta</taxon>
        <taxon>Magnoliopsida</taxon>
        <taxon>eudicotyledons</taxon>
        <taxon>Gunneridae</taxon>
        <taxon>Pentapetalae</taxon>
        <taxon>asterids</taxon>
        <taxon>campanulids</taxon>
        <taxon>Asterales</taxon>
        <taxon>Asteraceae</taxon>
        <taxon>Asteroideae</taxon>
        <taxon>Anthemideae</taxon>
        <taxon>Artemisiinae</taxon>
        <taxon>Artemisia</taxon>
    </lineage>
</organism>
<dbReference type="Pfam" id="PF05659">
    <property type="entry name" value="RPW8"/>
    <property type="match status" value="1"/>
</dbReference>